<dbReference type="InterPro" id="IPR000917">
    <property type="entry name" value="Sulfatase_N"/>
</dbReference>
<dbReference type="EMBL" id="JACHKA010000001">
    <property type="protein sequence ID" value="MBB5986727.1"/>
    <property type="molecule type" value="Genomic_DNA"/>
</dbReference>
<dbReference type="CDD" id="cd16027">
    <property type="entry name" value="SGSH"/>
    <property type="match status" value="1"/>
</dbReference>
<evidence type="ECO:0000313" key="7">
    <source>
        <dbReference type="Proteomes" id="UP001138540"/>
    </source>
</evidence>
<keyword evidence="3" id="KW-0378">Hydrolase</keyword>
<dbReference type="PANTHER" id="PTHR42693">
    <property type="entry name" value="ARYLSULFATASE FAMILY MEMBER"/>
    <property type="match status" value="1"/>
</dbReference>
<protein>
    <submittedName>
        <fullName evidence="6">Arylsulfatase A-like enzyme</fullName>
    </submittedName>
</protein>
<dbReference type="InterPro" id="IPR017850">
    <property type="entry name" value="Alkaline_phosphatase_core_sf"/>
</dbReference>
<feature type="domain" description="Sulfatase N-terminal" evidence="5">
    <location>
        <begin position="37"/>
        <end position="128"/>
    </location>
</feature>
<evidence type="ECO:0000256" key="4">
    <source>
        <dbReference type="ARBA" id="ARBA00022837"/>
    </source>
</evidence>
<keyword evidence="7" id="KW-1185">Reference proteome</keyword>
<dbReference type="PROSITE" id="PS00523">
    <property type="entry name" value="SULFATASE_1"/>
    <property type="match status" value="1"/>
</dbReference>
<dbReference type="SUPFAM" id="SSF53649">
    <property type="entry name" value="Alkaline phosphatase-like"/>
    <property type="match status" value="1"/>
</dbReference>
<dbReference type="RefSeq" id="WP_221414693.1">
    <property type="nucleotide sequence ID" value="NZ_JACHKA010000001.1"/>
</dbReference>
<gene>
    <name evidence="6" type="ORF">HNP60_002701</name>
</gene>
<evidence type="ECO:0000256" key="1">
    <source>
        <dbReference type="ARBA" id="ARBA00008779"/>
    </source>
</evidence>
<dbReference type="Gene3D" id="1.25.10.10">
    <property type="entry name" value="Leucine-rich Repeat Variant"/>
    <property type="match status" value="1"/>
</dbReference>
<evidence type="ECO:0000259" key="5">
    <source>
        <dbReference type="Pfam" id="PF00884"/>
    </source>
</evidence>
<keyword evidence="4" id="KW-0106">Calcium</keyword>
<dbReference type="Proteomes" id="UP001138540">
    <property type="component" value="Unassembled WGS sequence"/>
</dbReference>
<sequence>MTGGGHSTRRQIVAGIAALATAAGARSAVRAPKGDLPNILWIVSEDNNPFIGAYGDPLAHTPAIDRLANEGILYRNVYSNAPVCAPSRFGILTGVYPESCGPAHHMRARAHLPGFIRTYPELMRDAGYFCSNNAKTDYNCDVESDTIWSAQGAQAHWRDRPEGAPFMSVFNMMTTHESRLFNPVAGRVTPSDIRVPTHLPDTSEIRQDYATYYNLMEQMDAQVGRLLDALEADGLADDTIVFYYSDNGGSLPRSKRYCYDEGLRCALVVRVPPKFAHLSPHRSATVVDTAVSFIDLAPTVLSLAGQRAPATMQGSAFLGKRRVPSKSFAFGMRNRMDERYDFVRTVTEGRYRYIRNYAPHRPCGQHQAFAWLAKGYQSYERAFLVGQCSSKQRRFFEPRPAEEFYDLKNDPDQVENLAARSEYKNRMRGMSRALDAHMLAIHDNGFIPEGMSVEGYEASRVAGAYPLKNIMALAADAAQGDPANADRFGKLLSHPDAVMRYWAATGLLIIGSTATPAAALVQSAMAADPCPQVRIAAAEAATHLGFGEEGVRTLAGLLDASQSDAVRLQAINGLTFCAPVLARQVLSQISAAKSDPYLFVRSCALYLEAKLTDRYQPSMPIFELDRLGKQSNIEG</sequence>
<comment type="caution">
    <text evidence="6">The sequence shown here is derived from an EMBL/GenBank/DDBJ whole genome shotgun (WGS) entry which is preliminary data.</text>
</comment>
<dbReference type="Gene3D" id="3.40.720.10">
    <property type="entry name" value="Alkaline Phosphatase, subunit A"/>
    <property type="match status" value="1"/>
</dbReference>
<keyword evidence="2" id="KW-0479">Metal-binding</keyword>
<evidence type="ECO:0000256" key="2">
    <source>
        <dbReference type="ARBA" id="ARBA00022723"/>
    </source>
</evidence>
<dbReference type="Pfam" id="PF00884">
    <property type="entry name" value="Sulfatase"/>
    <property type="match status" value="2"/>
</dbReference>
<name>A0ABR6NHG5_9SPHN</name>
<evidence type="ECO:0000313" key="6">
    <source>
        <dbReference type="EMBL" id="MBB5986727.1"/>
    </source>
</evidence>
<reference evidence="6 7" key="1">
    <citation type="submission" date="2020-08" db="EMBL/GenBank/DDBJ databases">
        <title>Exploring microbial biodiversity for novel pathways involved in the catabolism of aromatic compounds derived from lignin.</title>
        <authorList>
            <person name="Elkins J."/>
        </authorList>
    </citation>
    <scope>NUCLEOTIDE SEQUENCE [LARGE SCALE GENOMIC DNA]</scope>
    <source>
        <strain evidence="6 7">B1D3A</strain>
    </source>
</reference>
<evidence type="ECO:0000256" key="3">
    <source>
        <dbReference type="ARBA" id="ARBA00022801"/>
    </source>
</evidence>
<dbReference type="SUPFAM" id="SSF48371">
    <property type="entry name" value="ARM repeat"/>
    <property type="match status" value="1"/>
</dbReference>
<dbReference type="InterPro" id="IPR050738">
    <property type="entry name" value="Sulfatase"/>
</dbReference>
<proteinExistence type="inferred from homology"/>
<dbReference type="InterPro" id="IPR011989">
    <property type="entry name" value="ARM-like"/>
</dbReference>
<accession>A0ABR6NHG5</accession>
<organism evidence="6 7">
    <name type="scientific">Sphingobium lignivorans</name>
    <dbReference type="NCBI Taxonomy" id="2735886"/>
    <lineage>
        <taxon>Bacteria</taxon>
        <taxon>Pseudomonadati</taxon>
        <taxon>Pseudomonadota</taxon>
        <taxon>Alphaproteobacteria</taxon>
        <taxon>Sphingomonadales</taxon>
        <taxon>Sphingomonadaceae</taxon>
        <taxon>Sphingobium</taxon>
    </lineage>
</organism>
<feature type="domain" description="Sulfatase N-terminal" evidence="5">
    <location>
        <begin position="133"/>
        <end position="305"/>
    </location>
</feature>
<comment type="similarity">
    <text evidence="1">Belongs to the sulfatase family.</text>
</comment>
<dbReference type="PANTHER" id="PTHR42693:SF53">
    <property type="entry name" value="ENDO-4-O-SULFATASE"/>
    <property type="match status" value="1"/>
</dbReference>
<dbReference type="InterPro" id="IPR016024">
    <property type="entry name" value="ARM-type_fold"/>
</dbReference>
<dbReference type="InterPro" id="IPR024607">
    <property type="entry name" value="Sulfatase_CS"/>
</dbReference>